<dbReference type="SMART" id="SM00419">
    <property type="entry name" value="HTH_CRP"/>
    <property type="match status" value="1"/>
</dbReference>
<sequence length="217" mass="24374">MSICGVLDKDEIEEFVKILTRQTCTAHDPIIDEGEPADFVFNVTGGAVKLFKLLPDGRRQITGFLFEGDFLGIAMNDTYSYSAEAVGDAHMCRFNRRKFEALLDRFPKLERRLLGMASNELAQAQDQMLLLGRKTAREKLCTFLLSLSRRSEKRGYDPSVISVPMSRNDIGDYLGLTTETVSRTFTNLKKDGVIRLLEGNRVKINDAEQLQDLAEGA</sequence>
<dbReference type="SMART" id="SM00100">
    <property type="entry name" value="cNMP"/>
    <property type="match status" value="1"/>
</dbReference>
<evidence type="ECO:0000313" key="6">
    <source>
        <dbReference type="EMBL" id="NMM45083.1"/>
    </source>
</evidence>
<dbReference type="InterPro" id="IPR050397">
    <property type="entry name" value="Env_Response_Regulators"/>
</dbReference>
<evidence type="ECO:0000256" key="3">
    <source>
        <dbReference type="ARBA" id="ARBA00023163"/>
    </source>
</evidence>
<keyword evidence="1" id="KW-0805">Transcription regulation</keyword>
<keyword evidence="3" id="KW-0804">Transcription</keyword>
<protein>
    <submittedName>
        <fullName evidence="6">Helix-turn-helix domain-containing protein</fullName>
    </submittedName>
</protein>
<dbReference type="InterPro" id="IPR036388">
    <property type="entry name" value="WH-like_DNA-bd_sf"/>
</dbReference>
<dbReference type="SUPFAM" id="SSF46785">
    <property type="entry name" value="Winged helix' DNA-binding domain"/>
    <property type="match status" value="1"/>
</dbReference>
<evidence type="ECO:0000259" key="5">
    <source>
        <dbReference type="PROSITE" id="PS51063"/>
    </source>
</evidence>
<dbReference type="InterPro" id="IPR000595">
    <property type="entry name" value="cNMP-bd_dom"/>
</dbReference>
<name>A0A7Y0HFY1_9PROT</name>
<dbReference type="Gene3D" id="2.60.120.10">
    <property type="entry name" value="Jelly Rolls"/>
    <property type="match status" value="1"/>
</dbReference>
<dbReference type="EMBL" id="JABBNT010000003">
    <property type="protein sequence ID" value="NMM45083.1"/>
    <property type="molecule type" value="Genomic_DNA"/>
</dbReference>
<dbReference type="Pfam" id="PF00027">
    <property type="entry name" value="cNMP_binding"/>
    <property type="match status" value="1"/>
</dbReference>
<dbReference type="InterPro" id="IPR014710">
    <property type="entry name" value="RmlC-like_jellyroll"/>
</dbReference>
<dbReference type="AlphaFoldDB" id="A0A7Y0HFY1"/>
<proteinExistence type="predicted"/>
<accession>A0A7Y0HFY1</accession>
<dbReference type="InterPro" id="IPR012318">
    <property type="entry name" value="HTH_CRP"/>
</dbReference>
<keyword evidence="7" id="KW-1185">Reference proteome</keyword>
<evidence type="ECO:0000256" key="1">
    <source>
        <dbReference type="ARBA" id="ARBA00023015"/>
    </source>
</evidence>
<feature type="domain" description="Cyclic nucleotide-binding" evidence="4">
    <location>
        <begin position="3"/>
        <end position="120"/>
    </location>
</feature>
<dbReference type="SUPFAM" id="SSF51206">
    <property type="entry name" value="cAMP-binding domain-like"/>
    <property type="match status" value="1"/>
</dbReference>
<dbReference type="PROSITE" id="PS00042">
    <property type="entry name" value="HTH_CRP_1"/>
    <property type="match status" value="1"/>
</dbReference>
<dbReference type="PROSITE" id="PS50042">
    <property type="entry name" value="CNMP_BINDING_3"/>
    <property type="match status" value="1"/>
</dbReference>
<feature type="domain" description="HTH crp-type" evidence="5">
    <location>
        <begin position="134"/>
        <end position="208"/>
    </location>
</feature>
<evidence type="ECO:0000259" key="4">
    <source>
        <dbReference type="PROSITE" id="PS50042"/>
    </source>
</evidence>
<keyword evidence="2" id="KW-0238">DNA-binding</keyword>
<evidence type="ECO:0000256" key="2">
    <source>
        <dbReference type="ARBA" id="ARBA00023125"/>
    </source>
</evidence>
<organism evidence="6 7">
    <name type="scientific">Pacificispira spongiicola</name>
    <dbReference type="NCBI Taxonomy" id="2729598"/>
    <lineage>
        <taxon>Bacteria</taxon>
        <taxon>Pseudomonadati</taxon>
        <taxon>Pseudomonadota</taxon>
        <taxon>Alphaproteobacteria</taxon>
        <taxon>Rhodospirillales</taxon>
        <taxon>Rhodospirillaceae</taxon>
        <taxon>Pacificispira</taxon>
    </lineage>
</organism>
<dbReference type="GO" id="GO:0003677">
    <property type="term" value="F:DNA binding"/>
    <property type="evidence" value="ECO:0007669"/>
    <property type="project" value="UniProtKB-KW"/>
</dbReference>
<evidence type="ECO:0000313" key="7">
    <source>
        <dbReference type="Proteomes" id="UP000539372"/>
    </source>
</evidence>
<gene>
    <name evidence="6" type="ORF">HH303_11380</name>
</gene>
<dbReference type="GO" id="GO:0003700">
    <property type="term" value="F:DNA-binding transcription factor activity"/>
    <property type="evidence" value="ECO:0007669"/>
    <property type="project" value="InterPro"/>
</dbReference>
<dbReference type="InterPro" id="IPR036390">
    <property type="entry name" value="WH_DNA-bd_sf"/>
</dbReference>
<dbReference type="Proteomes" id="UP000539372">
    <property type="component" value="Unassembled WGS sequence"/>
</dbReference>
<reference evidence="6 7" key="1">
    <citation type="submission" date="2020-04" db="EMBL/GenBank/DDBJ databases">
        <title>Rhodospirillaceae bacterium KN72 isolated from deep sea.</title>
        <authorList>
            <person name="Zhang D.-C."/>
        </authorList>
    </citation>
    <scope>NUCLEOTIDE SEQUENCE [LARGE SCALE GENOMIC DNA]</scope>
    <source>
        <strain evidence="6 7">KN72</strain>
    </source>
</reference>
<dbReference type="FunFam" id="1.10.10.10:FF:000028">
    <property type="entry name" value="Fumarate/nitrate reduction transcriptional regulator Fnr"/>
    <property type="match status" value="1"/>
</dbReference>
<dbReference type="CDD" id="cd00038">
    <property type="entry name" value="CAP_ED"/>
    <property type="match status" value="1"/>
</dbReference>
<dbReference type="Pfam" id="PF13545">
    <property type="entry name" value="HTH_Crp_2"/>
    <property type="match status" value="1"/>
</dbReference>
<comment type="caution">
    <text evidence="6">The sequence shown here is derived from an EMBL/GenBank/DDBJ whole genome shotgun (WGS) entry which is preliminary data.</text>
</comment>
<dbReference type="PROSITE" id="PS51063">
    <property type="entry name" value="HTH_CRP_2"/>
    <property type="match status" value="1"/>
</dbReference>
<dbReference type="CDD" id="cd00092">
    <property type="entry name" value="HTH_CRP"/>
    <property type="match status" value="1"/>
</dbReference>
<dbReference type="PANTHER" id="PTHR24567">
    <property type="entry name" value="CRP FAMILY TRANSCRIPTIONAL REGULATORY PROTEIN"/>
    <property type="match status" value="1"/>
</dbReference>
<dbReference type="GO" id="GO:0005829">
    <property type="term" value="C:cytosol"/>
    <property type="evidence" value="ECO:0007669"/>
    <property type="project" value="TreeGrafter"/>
</dbReference>
<dbReference type="PRINTS" id="PR00034">
    <property type="entry name" value="HTHCRP"/>
</dbReference>
<dbReference type="PANTHER" id="PTHR24567:SF75">
    <property type="entry name" value="FUMARATE AND NITRATE REDUCTION REGULATORY PROTEIN"/>
    <property type="match status" value="1"/>
</dbReference>
<dbReference type="Gene3D" id="1.10.10.10">
    <property type="entry name" value="Winged helix-like DNA-binding domain superfamily/Winged helix DNA-binding domain"/>
    <property type="match status" value="1"/>
</dbReference>
<dbReference type="InterPro" id="IPR018335">
    <property type="entry name" value="Tscrpt_reg_HTH_Crp-type_CS"/>
</dbReference>
<dbReference type="InterPro" id="IPR018490">
    <property type="entry name" value="cNMP-bd_dom_sf"/>
</dbReference>